<keyword evidence="3" id="KW-1185">Reference proteome</keyword>
<name>A0ABY7G2A1_MYAAR</name>
<feature type="region of interest" description="Disordered" evidence="1">
    <location>
        <begin position="1"/>
        <end position="23"/>
    </location>
</feature>
<feature type="region of interest" description="Disordered" evidence="1">
    <location>
        <begin position="47"/>
        <end position="71"/>
    </location>
</feature>
<organism evidence="2 3">
    <name type="scientific">Mya arenaria</name>
    <name type="common">Soft-shell clam</name>
    <dbReference type="NCBI Taxonomy" id="6604"/>
    <lineage>
        <taxon>Eukaryota</taxon>
        <taxon>Metazoa</taxon>
        <taxon>Spiralia</taxon>
        <taxon>Lophotrochozoa</taxon>
        <taxon>Mollusca</taxon>
        <taxon>Bivalvia</taxon>
        <taxon>Autobranchia</taxon>
        <taxon>Heteroconchia</taxon>
        <taxon>Euheterodonta</taxon>
        <taxon>Imparidentia</taxon>
        <taxon>Neoheterodontei</taxon>
        <taxon>Myida</taxon>
        <taxon>Myoidea</taxon>
        <taxon>Myidae</taxon>
        <taxon>Mya</taxon>
    </lineage>
</organism>
<feature type="compositionally biased region" description="Basic and acidic residues" evidence="1">
    <location>
        <begin position="134"/>
        <end position="146"/>
    </location>
</feature>
<feature type="region of interest" description="Disordered" evidence="1">
    <location>
        <begin position="263"/>
        <end position="282"/>
    </location>
</feature>
<evidence type="ECO:0000313" key="2">
    <source>
        <dbReference type="EMBL" id="WAR27432.1"/>
    </source>
</evidence>
<accession>A0ABY7G2A1</accession>
<feature type="region of interest" description="Disordered" evidence="1">
    <location>
        <begin position="88"/>
        <end position="213"/>
    </location>
</feature>
<evidence type="ECO:0000313" key="3">
    <source>
        <dbReference type="Proteomes" id="UP001164746"/>
    </source>
</evidence>
<feature type="compositionally biased region" description="Basic and acidic residues" evidence="1">
    <location>
        <begin position="90"/>
        <end position="110"/>
    </location>
</feature>
<gene>
    <name evidence="2" type="ORF">MAR_013136</name>
</gene>
<feature type="compositionally biased region" description="Polar residues" evidence="1">
    <location>
        <begin position="186"/>
        <end position="201"/>
    </location>
</feature>
<protein>
    <submittedName>
        <fullName evidence="2">Uncharacterized protein</fullName>
    </submittedName>
</protein>
<evidence type="ECO:0000256" key="1">
    <source>
        <dbReference type="SAM" id="MobiDB-lite"/>
    </source>
</evidence>
<dbReference type="Proteomes" id="UP001164746">
    <property type="component" value="Chromosome 15"/>
</dbReference>
<dbReference type="EMBL" id="CP111026">
    <property type="protein sequence ID" value="WAR27432.1"/>
    <property type="molecule type" value="Genomic_DNA"/>
</dbReference>
<reference evidence="2" key="1">
    <citation type="submission" date="2022-11" db="EMBL/GenBank/DDBJ databases">
        <title>Centuries of genome instability and evolution in soft-shell clam transmissible cancer (bioRxiv).</title>
        <authorList>
            <person name="Hart S.F.M."/>
            <person name="Yonemitsu M.A."/>
            <person name="Giersch R.M."/>
            <person name="Beal B.F."/>
            <person name="Arriagada G."/>
            <person name="Davis B.W."/>
            <person name="Ostrander E.A."/>
            <person name="Goff S.P."/>
            <person name="Metzger M.J."/>
        </authorList>
    </citation>
    <scope>NUCLEOTIDE SEQUENCE</scope>
    <source>
        <strain evidence="2">MELC-2E11</strain>
        <tissue evidence="2">Siphon/mantle</tissue>
    </source>
</reference>
<proteinExistence type="predicted"/>
<sequence>MTDSKPRPYPGYNPEGVDNSPRQVARVKPEAEGFANRGHGSLDLFARTPRYIDDPQPEPRCPGNSARRNYEVGRHGTVNALLYGQATPRADYEPAPRVKSEAEPIAEAHKGRATSALLNSYGHLPTDDPSVPRVKPEAEDTAEQHKGGRMNCLLHDPKKLPNSARPVPRVKTEAAMTADQGKGGQMNKTMHSYGSSSSRQTYAPRVKPEASENAEKGKGYMGTLFGKYGKLPTDVQPVPKVRGEGGENMNLDQGGRMSRLMYEGSRLPQDPKPPPRANTKSAKNILKASRGQMAQIFAEQGKRQTVAKAGVRSSSALGVY</sequence>